<name>A0A9X1NBF7_9ACTN</name>
<gene>
    <name evidence="1" type="ORF">LR394_14680</name>
</gene>
<dbReference type="InterPro" id="IPR022292">
    <property type="entry name" value="CHP03843"/>
</dbReference>
<protein>
    <submittedName>
        <fullName evidence="1">SCO1664 family protein</fullName>
    </submittedName>
</protein>
<keyword evidence="2" id="KW-1185">Reference proteome</keyword>
<organism evidence="1 2">
    <name type="scientific">Kineosporia babensis</name>
    <dbReference type="NCBI Taxonomy" id="499548"/>
    <lineage>
        <taxon>Bacteria</taxon>
        <taxon>Bacillati</taxon>
        <taxon>Actinomycetota</taxon>
        <taxon>Actinomycetes</taxon>
        <taxon>Kineosporiales</taxon>
        <taxon>Kineosporiaceae</taxon>
        <taxon>Kineosporia</taxon>
    </lineage>
</organism>
<dbReference type="AlphaFoldDB" id="A0A9X1NBF7"/>
<dbReference type="Proteomes" id="UP001138997">
    <property type="component" value="Unassembled WGS sequence"/>
</dbReference>
<dbReference type="RefSeq" id="WP_231442076.1">
    <property type="nucleotide sequence ID" value="NZ_JAJOMB010000007.1"/>
</dbReference>
<proteinExistence type="predicted"/>
<dbReference type="EMBL" id="JAJOMB010000007">
    <property type="protein sequence ID" value="MCD5312152.1"/>
    <property type="molecule type" value="Genomic_DNA"/>
</dbReference>
<sequence length="286" mass="30689">MEEPELLKLLAEGELEVRGRITGASNATLYVSVGLDGVATGAVYKPIAGEKPLWDFPSQTLGLRETASYVLSAHTGLDVVPPTVLREGPFGLGSVQLWINAPAEDSGELGLGGMPLVQEPVMGEPGAGVVDVLPPQEMPESWKQVLVAEDAAGDPVVLAHADDPGLRRIALFDAVANNTDRKGGHILRGTDGRLYGVDHGLTFNLDDKLRTVLWGWAGEPLGEETSELLEKLVTDLTAEGELHAELAGLLEEDEIARTARRAAQLLRRGRFPKPPGDWHAIPWPPF</sequence>
<accession>A0A9X1NBF7</accession>
<comment type="caution">
    <text evidence="1">The sequence shown here is derived from an EMBL/GenBank/DDBJ whole genome shotgun (WGS) entry which is preliminary data.</text>
</comment>
<evidence type="ECO:0000313" key="2">
    <source>
        <dbReference type="Proteomes" id="UP001138997"/>
    </source>
</evidence>
<reference evidence="1" key="1">
    <citation type="submission" date="2021-11" db="EMBL/GenBank/DDBJ databases">
        <title>Streptomyces corallinus and Kineosporia corallina sp. nov., two new coral-derived marine actinobacteria.</title>
        <authorList>
            <person name="Buangrab K."/>
            <person name="Sutthacheep M."/>
            <person name="Yeemin T."/>
            <person name="Harunari E."/>
            <person name="Igarashi Y."/>
            <person name="Sripreechasak P."/>
            <person name="Kanchanasin P."/>
            <person name="Tanasupawat S."/>
            <person name="Phongsopitanun W."/>
        </authorList>
    </citation>
    <scope>NUCLEOTIDE SEQUENCE</scope>
    <source>
        <strain evidence="1">JCM 31032</strain>
    </source>
</reference>
<dbReference type="NCBIfam" id="TIGR03843">
    <property type="entry name" value="SCO1664 family protein"/>
    <property type="match status" value="1"/>
</dbReference>
<evidence type="ECO:0000313" key="1">
    <source>
        <dbReference type="EMBL" id="MCD5312152.1"/>
    </source>
</evidence>